<accession>A0A7U2FI63</accession>
<proteinExistence type="predicted"/>
<dbReference type="EMBL" id="CP069039">
    <property type="protein sequence ID" value="QRD04779.1"/>
    <property type="molecule type" value="Genomic_DNA"/>
</dbReference>
<dbReference type="VEuPathDB" id="FungiDB:JI435_443810"/>
<keyword evidence="2" id="KW-1185">Reference proteome</keyword>
<dbReference type="Proteomes" id="UP000663193">
    <property type="component" value="Chromosome 17"/>
</dbReference>
<evidence type="ECO:0000313" key="2">
    <source>
        <dbReference type="Proteomes" id="UP000663193"/>
    </source>
</evidence>
<name>A0A7U2FI63_PHANO</name>
<organism evidence="1 2">
    <name type="scientific">Phaeosphaeria nodorum (strain SN15 / ATCC MYA-4574 / FGSC 10173)</name>
    <name type="common">Glume blotch fungus</name>
    <name type="synonym">Parastagonospora nodorum</name>
    <dbReference type="NCBI Taxonomy" id="321614"/>
    <lineage>
        <taxon>Eukaryota</taxon>
        <taxon>Fungi</taxon>
        <taxon>Dikarya</taxon>
        <taxon>Ascomycota</taxon>
        <taxon>Pezizomycotina</taxon>
        <taxon>Dothideomycetes</taxon>
        <taxon>Pleosporomycetidae</taxon>
        <taxon>Pleosporales</taxon>
        <taxon>Pleosporineae</taxon>
        <taxon>Phaeosphaeriaceae</taxon>
        <taxon>Parastagonospora</taxon>
    </lineage>
</organism>
<gene>
    <name evidence="1" type="ORF">JI435_443810</name>
</gene>
<sequence length="135" mass="14939">MKCHPQNPCLIAPSSIRGATERQTRYSRFTICALASRRSPANIIGVAQLMAQQLSQQGHPSPIQHDRTSDSLEWLTSQLHPSDNRLAQETCLIPSTHSPRLASTLTVLGEYHSPSVNTARIQASGRAYFHCIHRA</sequence>
<reference evidence="2" key="1">
    <citation type="journal article" date="2021" name="BMC Genomics">
        <title>Chromosome-level genome assembly and manually-curated proteome of model necrotroph Parastagonospora nodorum Sn15 reveals a genome-wide trove of candidate effector homologs, and redundancy of virulence-related functions within an accessory chromosome.</title>
        <authorList>
            <person name="Bertazzoni S."/>
            <person name="Jones D.A.B."/>
            <person name="Phan H.T."/>
            <person name="Tan K.-C."/>
            <person name="Hane J.K."/>
        </authorList>
    </citation>
    <scope>NUCLEOTIDE SEQUENCE [LARGE SCALE GENOMIC DNA]</scope>
    <source>
        <strain evidence="2">SN15 / ATCC MYA-4574 / FGSC 10173)</strain>
    </source>
</reference>
<dbReference type="AlphaFoldDB" id="A0A7U2FI63"/>
<evidence type="ECO:0000313" key="1">
    <source>
        <dbReference type="EMBL" id="QRD04779.1"/>
    </source>
</evidence>
<protein>
    <submittedName>
        <fullName evidence="1">Uncharacterized protein</fullName>
    </submittedName>
</protein>